<dbReference type="OrthoDB" id="429467at2759"/>
<dbReference type="Pfam" id="PF13405">
    <property type="entry name" value="EF-hand_6"/>
    <property type="match status" value="1"/>
</dbReference>
<accession>A0A409VBW8</accession>
<dbReference type="Gene3D" id="1.10.238.10">
    <property type="entry name" value="EF-hand"/>
    <property type="match status" value="2"/>
</dbReference>
<dbReference type="FunFam" id="1.10.238.10:FF:000001">
    <property type="entry name" value="Calmodulin 1"/>
    <property type="match status" value="1"/>
</dbReference>
<name>A0A409VBW8_9AGAR</name>
<feature type="region of interest" description="Disordered" evidence="3">
    <location>
        <begin position="1"/>
        <end position="32"/>
    </location>
</feature>
<dbReference type="SUPFAM" id="SSF47473">
    <property type="entry name" value="EF-hand"/>
    <property type="match status" value="1"/>
</dbReference>
<dbReference type="Proteomes" id="UP000284706">
    <property type="component" value="Unassembled WGS sequence"/>
</dbReference>
<feature type="domain" description="EF-hand" evidence="4">
    <location>
        <begin position="123"/>
        <end position="158"/>
    </location>
</feature>
<dbReference type="InterPro" id="IPR050403">
    <property type="entry name" value="Myosin_RLC"/>
</dbReference>
<evidence type="ECO:0000313" key="6">
    <source>
        <dbReference type="Proteomes" id="UP000284706"/>
    </source>
</evidence>
<protein>
    <recommendedName>
        <fullName evidence="4">EF-hand domain-containing protein</fullName>
    </recommendedName>
</protein>
<dbReference type="PANTHER" id="PTHR23049">
    <property type="entry name" value="MYOSIN REGULATORY LIGHT CHAIN 2"/>
    <property type="match status" value="1"/>
</dbReference>
<evidence type="ECO:0000259" key="4">
    <source>
        <dbReference type="PROSITE" id="PS50222"/>
    </source>
</evidence>
<evidence type="ECO:0000313" key="5">
    <source>
        <dbReference type="EMBL" id="PPQ64502.1"/>
    </source>
</evidence>
<dbReference type="SMART" id="SM00054">
    <property type="entry name" value="EFh"/>
    <property type="match status" value="2"/>
</dbReference>
<dbReference type="GO" id="GO:0005509">
    <property type="term" value="F:calcium ion binding"/>
    <property type="evidence" value="ECO:0007669"/>
    <property type="project" value="InterPro"/>
</dbReference>
<organism evidence="5 6">
    <name type="scientific">Gymnopilus dilepis</name>
    <dbReference type="NCBI Taxonomy" id="231916"/>
    <lineage>
        <taxon>Eukaryota</taxon>
        <taxon>Fungi</taxon>
        <taxon>Dikarya</taxon>
        <taxon>Basidiomycota</taxon>
        <taxon>Agaricomycotina</taxon>
        <taxon>Agaricomycetes</taxon>
        <taxon>Agaricomycetidae</taxon>
        <taxon>Agaricales</taxon>
        <taxon>Agaricineae</taxon>
        <taxon>Hymenogastraceae</taxon>
        <taxon>Gymnopilus</taxon>
    </lineage>
</organism>
<keyword evidence="1" id="KW-0677">Repeat</keyword>
<reference evidence="5 6" key="1">
    <citation type="journal article" date="2018" name="Evol. Lett.">
        <title>Horizontal gene cluster transfer increased hallucinogenic mushroom diversity.</title>
        <authorList>
            <person name="Reynolds H.T."/>
            <person name="Vijayakumar V."/>
            <person name="Gluck-Thaler E."/>
            <person name="Korotkin H.B."/>
            <person name="Matheny P.B."/>
            <person name="Slot J.C."/>
        </authorList>
    </citation>
    <scope>NUCLEOTIDE SEQUENCE [LARGE SCALE GENOMIC DNA]</scope>
    <source>
        <strain evidence="5 6">SRW20</strain>
    </source>
</reference>
<dbReference type="EMBL" id="NHYE01005666">
    <property type="protein sequence ID" value="PPQ64502.1"/>
    <property type="molecule type" value="Genomic_DNA"/>
</dbReference>
<dbReference type="PROSITE" id="PS00018">
    <property type="entry name" value="EF_HAND_1"/>
    <property type="match status" value="1"/>
</dbReference>
<dbReference type="InterPro" id="IPR011992">
    <property type="entry name" value="EF-hand-dom_pair"/>
</dbReference>
<dbReference type="InParanoid" id="A0A409VBW8"/>
<dbReference type="InterPro" id="IPR018247">
    <property type="entry name" value="EF_Hand_1_Ca_BS"/>
</dbReference>
<keyword evidence="6" id="KW-1185">Reference proteome</keyword>
<evidence type="ECO:0000256" key="3">
    <source>
        <dbReference type="SAM" id="MobiDB-lite"/>
    </source>
</evidence>
<dbReference type="InterPro" id="IPR002048">
    <property type="entry name" value="EF_hand_dom"/>
</dbReference>
<feature type="domain" description="EF-hand" evidence="4">
    <location>
        <begin position="39"/>
        <end position="74"/>
    </location>
</feature>
<dbReference type="AlphaFoldDB" id="A0A409VBW8"/>
<dbReference type="FunCoup" id="A0A409VBW8">
    <property type="interactions" value="27"/>
</dbReference>
<evidence type="ECO:0000256" key="1">
    <source>
        <dbReference type="ARBA" id="ARBA00022737"/>
    </source>
</evidence>
<sequence>MSRYPDFLSPGVTPSKLSKAQKSRARREPSGVFSLFQPPQIQQFKEAFQLIDHDKDGWVNESDLKEIFASLGISPSKRMMDELLSARPGTHSRTSSYEESHAERGINFTMFLTMMSERLFEFDTEAELLEAFGSFDENDSGMVRVDEMKKWLGEVGERMDEAEVNECSKVVETKLTECTQIERLFKGPFTDRQGNFNYREWVKVLRVNDAEEGERSL</sequence>
<dbReference type="STRING" id="231916.A0A409VBW8"/>
<proteinExistence type="predicted"/>
<evidence type="ECO:0000256" key="2">
    <source>
        <dbReference type="ARBA" id="ARBA00022837"/>
    </source>
</evidence>
<keyword evidence="2" id="KW-0106">Calcium</keyword>
<gene>
    <name evidence="5" type="ORF">CVT26_002041</name>
</gene>
<dbReference type="PROSITE" id="PS50222">
    <property type="entry name" value="EF_HAND_2"/>
    <property type="match status" value="2"/>
</dbReference>
<comment type="caution">
    <text evidence="5">The sequence shown here is derived from an EMBL/GenBank/DDBJ whole genome shotgun (WGS) entry which is preliminary data.</text>
</comment>